<comment type="similarity">
    <text evidence="1">Belongs to the argonaute family. Ago subfamily.</text>
</comment>
<dbReference type="OMA" id="LEMEDWF"/>
<name>A0A1Y1IJ02_KLENI</name>
<protein>
    <submittedName>
        <fullName evidence="6">Argonaute family protein</fullName>
    </submittedName>
</protein>
<dbReference type="STRING" id="105231.A0A1Y1IJ02"/>
<dbReference type="Pfam" id="PF02170">
    <property type="entry name" value="PAZ"/>
    <property type="match status" value="1"/>
</dbReference>
<dbReference type="PROSITE" id="PS50821">
    <property type="entry name" value="PAZ"/>
    <property type="match status" value="1"/>
</dbReference>
<dbReference type="Pfam" id="PF02171">
    <property type="entry name" value="Piwi"/>
    <property type="match status" value="1"/>
</dbReference>
<dbReference type="InterPro" id="IPR036085">
    <property type="entry name" value="PAZ_dom_sf"/>
</dbReference>
<sequence>MARSPTYDPAAGMGGLSISEGEGVSSKAARFPVRPSPGTIGRRANLFANHFFARFKPELELHHYDVSLTPEVTSRGVRRAVIRELVIQYQHTELGRKLPVYDGNKSLYTAGPLPFQNKTFDIQLPEEDEGPRAGGAPARGREERRFKVVIKIAARVDLFRLDEYLAGRLPEAPQEALQALDIVLREQATIRDVPVARSFFHSELGTRQLGGGLVAWRGYYQSLRPTQSGLSLNLDTLSTAFYEPVDLVEFTSRMLNRNVRQVRAPLNDADRVRLKKTLVGVKVEVTHRGDERRNFPIEGRQTSVVDYFRQQYNYEIKFDWLPAVTVGQQKSSYLPFEVCVIVPGQRYSKKLSDKQVTELLRATCQRPHERMGEIQKIVDRNNYNNDPYVKEFGLHVNPKMANFDGRILNPPKLVFGRNAEVMPVMGTWNMAGKQLVTGSQCPTWVLINFSPARWVDPGTANRFATALANTCNQLGIDEHVASLLRTRLAFPLHLADAISRADVTQQMARQPATGTVAADRALRDPDQLASTLRGVCDDLRSRNGKMPDLLVCILPDIGPFYGDIKKVCETEIGVLSQCVLSKHVGKCQAQYLSNVALKINLKLGGRNFLMADEYAKKLPMVSDKPTIVFGAGLTHAHPGEESASMSAVVGSVDWPYVNRYQCRVSSQPARLEILQDLYTCKRTAGGQMQHGGVIRELLIAFYQATGQKPARVIFFRDGVSEGQFQHVLMYELDAIRRACASLEAGYQPTVTWIVVQKRHHLRLFPGDQNKDRSGNTVPGTVVDTTVCHVREWDYYLCSHAGIQGTSRPTHYHVLADENGFSTDQLQNITNSLCYTYQRCTRSVSIGQRRDPAPFGRILDSLCFIFRRRICCLFLSPSIPPVYYAGLGAFRAKFYLEGGESSGGESSSGISATGGAPSARTSTGRSSRAPAPMPPLKENIKKTMFFC</sequence>
<dbReference type="EMBL" id="DF237401">
    <property type="protein sequence ID" value="GAQ88686.1"/>
    <property type="molecule type" value="Genomic_DNA"/>
</dbReference>
<dbReference type="PANTHER" id="PTHR22891">
    <property type="entry name" value="EUKARYOTIC TRANSLATION INITIATION FACTOR 2C"/>
    <property type="match status" value="1"/>
</dbReference>
<feature type="compositionally biased region" description="Low complexity" evidence="3">
    <location>
        <begin position="901"/>
        <end position="929"/>
    </location>
</feature>
<dbReference type="Pfam" id="PF16487">
    <property type="entry name" value="ArgoMid"/>
    <property type="match status" value="1"/>
</dbReference>
<dbReference type="SUPFAM" id="SSF53098">
    <property type="entry name" value="Ribonuclease H-like"/>
    <property type="match status" value="1"/>
</dbReference>
<proteinExistence type="inferred from homology"/>
<dbReference type="Gene3D" id="3.40.50.2300">
    <property type="match status" value="1"/>
</dbReference>
<dbReference type="CDD" id="cd02846">
    <property type="entry name" value="PAZ_argonaute_like"/>
    <property type="match status" value="1"/>
</dbReference>
<feature type="domain" description="Piwi" evidence="5">
    <location>
        <begin position="549"/>
        <end position="853"/>
    </location>
</feature>
<evidence type="ECO:0000259" key="4">
    <source>
        <dbReference type="PROSITE" id="PS50821"/>
    </source>
</evidence>
<dbReference type="OrthoDB" id="10252740at2759"/>
<keyword evidence="7" id="KW-1185">Reference proteome</keyword>
<dbReference type="Proteomes" id="UP000054558">
    <property type="component" value="Unassembled WGS sequence"/>
</dbReference>
<dbReference type="InterPro" id="IPR003100">
    <property type="entry name" value="PAZ_dom"/>
</dbReference>
<evidence type="ECO:0000256" key="2">
    <source>
        <dbReference type="ARBA" id="ARBA00023158"/>
    </source>
</evidence>
<dbReference type="InterPro" id="IPR032472">
    <property type="entry name" value="ArgoL2"/>
</dbReference>
<evidence type="ECO:0000259" key="5">
    <source>
        <dbReference type="PROSITE" id="PS50822"/>
    </source>
</evidence>
<feature type="domain" description="PAZ" evidence="4">
    <location>
        <begin position="246"/>
        <end position="343"/>
    </location>
</feature>
<dbReference type="GO" id="GO:0005634">
    <property type="term" value="C:nucleus"/>
    <property type="evidence" value="ECO:0000318"/>
    <property type="project" value="GO_Central"/>
</dbReference>
<gene>
    <name evidence="6" type="ORF">KFL_004520030</name>
</gene>
<evidence type="ECO:0000256" key="1">
    <source>
        <dbReference type="ARBA" id="ARBA00008201"/>
    </source>
</evidence>
<dbReference type="InterPro" id="IPR032474">
    <property type="entry name" value="Argonaute_N"/>
</dbReference>
<dbReference type="GO" id="GO:0004521">
    <property type="term" value="F:RNA endonuclease activity"/>
    <property type="evidence" value="ECO:0000318"/>
    <property type="project" value="GO_Central"/>
</dbReference>
<dbReference type="GO" id="GO:0031047">
    <property type="term" value="P:regulatory ncRNA-mediated gene silencing"/>
    <property type="evidence" value="ECO:0000318"/>
    <property type="project" value="GO_Central"/>
</dbReference>
<dbReference type="SMART" id="SM00949">
    <property type="entry name" value="PAZ"/>
    <property type="match status" value="1"/>
</dbReference>
<evidence type="ECO:0000256" key="3">
    <source>
        <dbReference type="SAM" id="MobiDB-lite"/>
    </source>
</evidence>
<accession>A0A1Y1IJ02</accession>
<dbReference type="AlphaFoldDB" id="A0A1Y1IJ02"/>
<dbReference type="SUPFAM" id="SSF101690">
    <property type="entry name" value="PAZ domain"/>
    <property type="match status" value="1"/>
</dbReference>
<dbReference type="Gene3D" id="2.170.260.10">
    <property type="entry name" value="paz domain"/>
    <property type="match status" value="1"/>
</dbReference>
<dbReference type="Pfam" id="PF16486">
    <property type="entry name" value="ArgoN"/>
    <property type="match status" value="1"/>
</dbReference>
<dbReference type="Pfam" id="PF16488">
    <property type="entry name" value="ArgoL2"/>
    <property type="match status" value="1"/>
</dbReference>
<dbReference type="Pfam" id="PF08699">
    <property type="entry name" value="ArgoL1"/>
    <property type="match status" value="1"/>
</dbReference>
<dbReference type="SMART" id="SM01163">
    <property type="entry name" value="DUF1785"/>
    <property type="match status" value="1"/>
</dbReference>
<dbReference type="InterPro" id="IPR045246">
    <property type="entry name" value="Piwi_ago-like"/>
</dbReference>
<dbReference type="Gene3D" id="3.30.420.10">
    <property type="entry name" value="Ribonuclease H-like superfamily/Ribonuclease H"/>
    <property type="match status" value="1"/>
</dbReference>
<dbReference type="InterPro" id="IPR012337">
    <property type="entry name" value="RNaseH-like_sf"/>
</dbReference>
<dbReference type="InterPro" id="IPR032473">
    <property type="entry name" value="Argonaute_Mid_dom"/>
</dbReference>
<dbReference type="InterPro" id="IPR003165">
    <property type="entry name" value="Piwi"/>
</dbReference>
<reference evidence="6 7" key="1">
    <citation type="journal article" date="2014" name="Nat. Commun.">
        <title>Klebsormidium flaccidum genome reveals primary factors for plant terrestrial adaptation.</title>
        <authorList>
            <person name="Hori K."/>
            <person name="Maruyama F."/>
            <person name="Fujisawa T."/>
            <person name="Togashi T."/>
            <person name="Yamamoto N."/>
            <person name="Seo M."/>
            <person name="Sato S."/>
            <person name="Yamada T."/>
            <person name="Mori H."/>
            <person name="Tajima N."/>
            <person name="Moriyama T."/>
            <person name="Ikeuchi M."/>
            <person name="Watanabe M."/>
            <person name="Wada H."/>
            <person name="Kobayashi K."/>
            <person name="Saito M."/>
            <person name="Masuda T."/>
            <person name="Sasaki-Sekimoto Y."/>
            <person name="Mashiguchi K."/>
            <person name="Awai K."/>
            <person name="Shimojima M."/>
            <person name="Masuda S."/>
            <person name="Iwai M."/>
            <person name="Nobusawa T."/>
            <person name="Narise T."/>
            <person name="Kondo S."/>
            <person name="Saito H."/>
            <person name="Sato R."/>
            <person name="Murakawa M."/>
            <person name="Ihara Y."/>
            <person name="Oshima-Yamada Y."/>
            <person name="Ohtaka K."/>
            <person name="Satoh M."/>
            <person name="Sonobe K."/>
            <person name="Ishii M."/>
            <person name="Ohtani R."/>
            <person name="Kanamori-Sato M."/>
            <person name="Honoki R."/>
            <person name="Miyazaki D."/>
            <person name="Mochizuki H."/>
            <person name="Umetsu J."/>
            <person name="Higashi K."/>
            <person name="Shibata D."/>
            <person name="Kamiya Y."/>
            <person name="Sato N."/>
            <person name="Nakamura Y."/>
            <person name="Tabata S."/>
            <person name="Ida S."/>
            <person name="Kurokawa K."/>
            <person name="Ohta H."/>
        </authorList>
    </citation>
    <scope>NUCLEOTIDE SEQUENCE [LARGE SCALE GENOMIC DNA]</scope>
    <source>
        <strain evidence="6 7">NIES-2285</strain>
    </source>
</reference>
<feature type="region of interest" description="Disordered" evidence="3">
    <location>
        <begin position="901"/>
        <end position="935"/>
    </location>
</feature>
<dbReference type="GO" id="GO:0005737">
    <property type="term" value="C:cytoplasm"/>
    <property type="evidence" value="ECO:0000318"/>
    <property type="project" value="GO_Central"/>
</dbReference>
<dbReference type="InterPro" id="IPR014811">
    <property type="entry name" value="ArgoL1"/>
</dbReference>
<dbReference type="CDD" id="cd04657">
    <property type="entry name" value="Piwi_ago-like"/>
    <property type="match status" value="1"/>
</dbReference>
<dbReference type="SMART" id="SM00950">
    <property type="entry name" value="Piwi"/>
    <property type="match status" value="1"/>
</dbReference>
<organism evidence="6 7">
    <name type="scientific">Klebsormidium nitens</name>
    <name type="common">Green alga</name>
    <name type="synonym">Ulothrix nitens</name>
    <dbReference type="NCBI Taxonomy" id="105231"/>
    <lineage>
        <taxon>Eukaryota</taxon>
        <taxon>Viridiplantae</taxon>
        <taxon>Streptophyta</taxon>
        <taxon>Klebsormidiophyceae</taxon>
        <taxon>Klebsormidiales</taxon>
        <taxon>Klebsormidiaceae</taxon>
        <taxon>Klebsormidium</taxon>
    </lineage>
</organism>
<dbReference type="GO" id="GO:0003723">
    <property type="term" value="F:RNA binding"/>
    <property type="evidence" value="ECO:0000318"/>
    <property type="project" value="GO_Central"/>
</dbReference>
<evidence type="ECO:0000313" key="6">
    <source>
        <dbReference type="EMBL" id="GAQ88686.1"/>
    </source>
</evidence>
<evidence type="ECO:0000313" key="7">
    <source>
        <dbReference type="Proteomes" id="UP000054558"/>
    </source>
</evidence>
<dbReference type="InterPro" id="IPR036397">
    <property type="entry name" value="RNaseH_sf"/>
</dbReference>
<keyword evidence="2" id="KW-0943">RNA-mediated gene silencing</keyword>
<dbReference type="PROSITE" id="PS50822">
    <property type="entry name" value="PIWI"/>
    <property type="match status" value="1"/>
</dbReference>